<keyword evidence="3" id="KW-1185">Reference proteome</keyword>
<reference evidence="2 3" key="1">
    <citation type="submission" date="2018-05" db="EMBL/GenBank/DDBJ databases">
        <title>Genome sequencing and assembly of the regulated plant pathogen Lachnellula willkommii and related sister species for the development of diagnostic species identification markers.</title>
        <authorList>
            <person name="Giroux E."/>
            <person name="Bilodeau G."/>
        </authorList>
    </citation>
    <scope>NUCLEOTIDE SEQUENCE [LARGE SCALE GENOMIC DNA]</scope>
    <source>
        <strain evidence="2 3">CBS 197.66</strain>
    </source>
</reference>
<keyword evidence="1" id="KW-0812">Transmembrane</keyword>
<organism evidence="2 3">
    <name type="scientific">Lachnellula subtilissima</name>
    <dbReference type="NCBI Taxonomy" id="602034"/>
    <lineage>
        <taxon>Eukaryota</taxon>
        <taxon>Fungi</taxon>
        <taxon>Dikarya</taxon>
        <taxon>Ascomycota</taxon>
        <taxon>Pezizomycotina</taxon>
        <taxon>Leotiomycetes</taxon>
        <taxon>Helotiales</taxon>
        <taxon>Lachnaceae</taxon>
        <taxon>Lachnellula</taxon>
    </lineage>
</organism>
<dbReference type="InterPro" id="IPR006771">
    <property type="entry name" value="CetA-like"/>
</dbReference>
<evidence type="ECO:0000256" key="1">
    <source>
        <dbReference type="SAM" id="Phobius"/>
    </source>
</evidence>
<protein>
    <submittedName>
        <fullName evidence="2">Secreted thaumatin-like protein</fullName>
    </submittedName>
</protein>
<gene>
    <name evidence="2" type="primary">cetA</name>
    <name evidence="2" type="ORF">LSUB1_G008068</name>
</gene>
<feature type="transmembrane region" description="Helical" evidence="1">
    <location>
        <begin position="34"/>
        <end position="51"/>
    </location>
</feature>
<name>A0A8H8RCR9_9HELO</name>
<dbReference type="EMBL" id="QGMJ01000909">
    <property type="protein sequence ID" value="TVY32887.1"/>
    <property type="molecule type" value="Genomic_DNA"/>
</dbReference>
<dbReference type="OrthoDB" id="5144514at2759"/>
<dbReference type="PANTHER" id="PTHR36195">
    <property type="entry name" value="DOMAIN PROTEIN, PUTATIVE (AFU_ORTHOLOGUE AFUA_5G01990)-RELATED-RELATED"/>
    <property type="match status" value="1"/>
</dbReference>
<evidence type="ECO:0000313" key="3">
    <source>
        <dbReference type="Proteomes" id="UP000462212"/>
    </source>
</evidence>
<sequence>MSLLSYNPLRQHNTLDSSPPDSSSVFKTLIQHNIMHFTAFTFTALVAFFAAPTLGSKMNIMNWCSQDVTAWQSHNGDCDHGENGICAGRPGSAPFVIPANQHSIGIDLISDDAGSSIKMTFADGDSHNPLQYEYTIAGGTIYWDLSAIDSVGANDPFYKENVKVTPTGNGVGQGSCTAVKCPANQFCGDAYNKPDDTKTKACPVDTGDMWVDLCMPTQSFKRQSPRDFTF</sequence>
<comment type="caution">
    <text evidence="2">The sequence shown here is derived from an EMBL/GenBank/DDBJ whole genome shotgun (WGS) entry which is preliminary data.</text>
</comment>
<keyword evidence="1" id="KW-0472">Membrane</keyword>
<keyword evidence="1" id="KW-1133">Transmembrane helix</keyword>
<dbReference type="Proteomes" id="UP000462212">
    <property type="component" value="Unassembled WGS sequence"/>
</dbReference>
<dbReference type="AlphaFoldDB" id="A0A8H8RCR9"/>
<proteinExistence type="predicted"/>
<dbReference type="Pfam" id="PF04681">
    <property type="entry name" value="Bys1"/>
    <property type="match status" value="1"/>
</dbReference>
<evidence type="ECO:0000313" key="2">
    <source>
        <dbReference type="EMBL" id="TVY32887.1"/>
    </source>
</evidence>
<accession>A0A8H8RCR9</accession>
<dbReference type="PANTHER" id="PTHR36195:SF6">
    <property type="entry name" value="SECRETED THAUMATIN-LIKE PROTEIN CALA"/>
    <property type="match status" value="1"/>
</dbReference>